<proteinExistence type="predicted"/>
<dbReference type="InterPro" id="IPR036388">
    <property type="entry name" value="WH-like_DNA-bd_sf"/>
</dbReference>
<dbReference type="InterPro" id="IPR051081">
    <property type="entry name" value="HTH_MetalResp_TranReg"/>
</dbReference>
<dbReference type="InterPro" id="IPR001845">
    <property type="entry name" value="HTH_ArsR_DNA-bd_dom"/>
</dbReference>
<dbReference type="EMBL" id="CABMJJ010000005">
    <property type="protein sequence ID" value="VVC03079.1"/>
    <property type="molecule type" value="Genomic_DNA"/>
</dbReference>
<dbReference type="InterPro" id="IPR011991">
    <property type="entry name" value="ArsR-like_HTH"/>
</dbReference>
<organism evidence="6 7">
    <name type="scientific">Candidatus Bilamarchaeum dharawalense</name>
    <dbReference type="NCBI Taxonomy" id="2885759"/>
    <lineage>
        <taxon>Archaea</taxon>
        <taxon>Candidatus Micrarchaeota</taxon>
        <taxon>Candidatus Micrarchaeia</taxon>
        <taxon>Candidatus Anstonellales</taxon>
        <taxon>Candidatus Bilamarchaeaceae</taxon>
        <taxon>Candidatus Bilamarchaeum</taxon>
    </lineage>
</organism>
<evidence type="ECO:0000256" key="1">
    <source>
        <dbReference type="ARBA" id="ARBA00023015"/>
    </source>
</evidence>
<dbReference type="PROSITE" id="PS50987">
    <property type="entry name" value="HTH_ARSR_2"/>
    <property type="match status" value="1"/>
</dbReference>
<keyword evidence="4" id="KW-0812">Transmembrane</keyword>
<dbReference type="CDD" id="cd00090">
    <property type="entry name" value="HTH_ARSR"/>
    <property type="match status" value="1"/>
</dbReference>
<evidence type="ECO:0000259" key="5">
    <source>
        <dbReference type="PROSITE" id="PS50987"/>
    </source>
</evidence>
<sequence>MDEDKIILDRKSFEALAVDSRVKILKSLKQRRKTLSELAQEQKMSVSGVKEHLETLEKVGLIEKKDDGHKWKYYDLTKKGSDIIGPREIRVWILLATSILALLASFTAIATYDQPEVMTSAPAMMKNIDQPEQQFEVMVAAFDNTSDRLASNGGPTAGSLDHESAVEDKEKETADLSIPILVAIVSFITMLGCVFVLLINRSKYSFHQ</sequence>
<feature type="domain" description="HTH arsR-type" evidence="5">
    <location>
        <begin position="1"/>
        <end position="95"/>
    </location>
</feature>
<dbReference type="Proteomes" id="UP000789941">
    <property type="component" value="Unassembled WGS sequence"/>
</dbReference>
<keyword evidence="2" id="KW-0238">DNA-binding</keyword>
<dbReference type="Pfam" id="PF01022">
    <property type="entry name" value="HTH_5"/>
    <property type="match status" value="1"/>
</dbReference>
<dbReference type="GO" id="GO:0003677">
    <property type="term" value="F:DNA binding"/>
    <property type="evidence" value="ECO:0007669"/>
    <property type="project" value="UniProtKB-KW"/>
</dbReference>
<keyword evidence="4" id="KW-0472">Membrane</keyword>
<dbReference type="SUPFAM" id="SSF46785">
    <property type="entry name" value="Winged helix' DNA-binding domain"/>
    <property type="match status" value="1"/>
</dbReference>
<keyword evidence="3" id="KW-0804">Transcription</keyword>
<dbReference type="SMART" id="SM00418">
    <property type="entry name" value="HTH_ARSR"/>
    <property type="match status" value="1"/>
</dbReference>
<gene>
    <name evidence="6" type="ORF">LFW2832_00178</name>
</gene>
<evidence type="ECO:0000256" key="4">
    <source>
        <dbReference type="SAM" id="Phobius"/>
    </source>
</evidence>
<keyword evidence="4" id="KW-1133">Transmembrane helix</keyword>
<dbReference type="AlphaFoldDB" id="A0A5E4LNW1"/>
<dbReference type="PANTHER" id="PTHR33154:SF38">
    <property type="entry name" value="HTH ARSR-TYPE DOMAIN-CONTAINING PROTEIN"/>
    <property type="match status" value="1"/>
</dbReference>
<reference evidence="6 7" key="1">
    <citation type="submission" date="2019-08" db="EMBL/GenBank/DDBJ databases">
        <authorList>
            <person name="Vazquez-Campos X."/>
        </authorList>
    </citation>
    <scope>NUCLEOTIDE SEQUENCE [LARGE SCALE GENOMIC DNA]</scope>
    <source>
        <strain evidence="6">LFW-283_2</strain>
    </source>
</reference>
<accession>A0A5E4LNW1</accession>
<evidence type="ECO:0000313" key="7">
    <source>
        <dbReference type="Proteomes" id="UP000789941"/>
    </source>
</evidence>
<feature type="transmembrane region" description="Helical" evidence="4">
    <location>
        <begin position="176"/>
        <end position="199"/>
    </location>
</feature>
<evidence type="ECO:0000313" key="6">
    <source>
        <dbReference type="EMBL" id="VVC03079.1"/>
    </source>
</evidence>
<dbReference type="Gene3D" id="1.10.10.10">
    <property type="entry name" value="Winged helix-like DNA-binding domain superfamily/Winged helix DNA-binding domain"/>
    <property type="match status" value="1"/>
</dbReference>
<evidence type="ECO:0000256" key="2">
    <source>
        <dbReference type="ARBA" id="ARBA00023125"/>
    </source>
</evidence>
<evidence type="ECO:0000256" key="3">
    <source>
        <dbReference type="ARBA" id="ARBA00023163"/>
    </source>
</evidence>
<keyword evidence="1" id="KW-0805">Transcription regulation</keyword>
<protein>
    <submittedName>
        <fullName evidence="6">Bacterial regulatory protein, arsR family</fullName>
    </submittedName>
</protein>
<name>A0A5E4LNW1_9ARCH</name>
<dbReference type="PANTHER" id="PTHR33154">
    <property type="entry name" value="TRANSCRIPTIONAL REGULATOR, ARSR FAMILY"/>
    <property type="match status" value="1"/>
</dbReference>
<feature type="transmembrane region" description="Helical" evidence="4">
    <location>
        <begin position="91"/>
        <end position="112"/>
    </location>
</feature>
<dbReference type="GO" id="GO:0003700">
    <property type="term" value="F:DNA-binding transcription factor activity"/>
    <property type="evidence" value="ECO:0007669"/>
    <property type="project" value="InterPro"/>
</dbReference>
<dbReference type="InterPro" id="IPR036390">
    <property type="entry name" value="WH_DNA-bd_sf"/>
</dbReference>
<comment type="caution">
    <text evidence="6">The sequence shown here is derived from an EMBL/GenBank/DDBJ whole genome shotgun (WGS) entry which is preliminary data.</text>
</comment>